<evidence type="ECO:0000313" key="2">
    <source>
        <dbReference type="Proteomes" id="UP001153714"/>
    </source>
</evidence>
<dbReference type="Pfam" id="PF20912">
    <property type="entry name" value="RPC3_helical"/>
    <property type="match status" value="1"/>
</dbReference>
<organism evidence="1 2">
    <name type="scientific">Diatraea saccharalis</name>
    <name type="common">sugarcane borer</name>
    <dbReference type="NCBI Taxonomy" id="40085"/>
    <lineage>
        <taxon>Eukaryota</taxon>
        <taxon>Metazoa</taxon>
        <taxon>Ecdysozoa</taxon>
        <taxon>Arthropoda</taxon>
        <taxon>Hexapoda</taxon>
        <taxon>Insecta</taxon>
        <taxon>Pterygota</taxon>
        <taxon>Neoptera</taxon>
        <taxon>Endopterygota</taxon>
        <taxon>Lepidoptera</taxon>
        <taxon>Glossata</taxon>
        <taxon>Ditrysia</taxon>
        <taxon>Pyraloidea</taxon>
        <taxon>Crambidae</taxon>
        <taxon>Crambinae</taxon>
        <taxon>Diatraea</taxon>
    </lineage>
</organism>
<dbReference type="AlphaFoldDB" id="A0A9N9QSV4"/>
<proteinExistence type="predicted"/>
<dbReference type="Proteomes" id="UP001153714">
    <property type="component" value="Chromosome 1"/>
</dbReference>
<sequence length="94" mass="11326">MCYRALHNVMKRAHHERAAHARLLDKQRRVRSIVHQMTLRGEPRQNIDDVEDTLTPPEVAVLQSIEKRLKQLNTAELELDRNLFIFKWYFMYPQ</sequence>
<dbReference type="OrthoDB" id="272392at2759"/>
<accession>A0A9N9QSV4</accession>
<gene>
    <name evidence="1" type="ORF">DIATSA_LOCUS538</name>
</gene>
<evidence type="ECO:0000313" key="1">
    <source>
        <dbReference type="EMBL" id="CAG9782261.1"/>
    </source>
</evidence>
<protein>
    <submittedName>
        <fullName evidence="1">Uncharacterized protein</fullName>
    </submittedName>
</protein>
<name>A0A9N9QSV4_9NEOP</name>
<reference evidence="1" key="1">
    <citation type="submission" date="2021-12" db="EMBL/GenBank/DDBJ databases">
        <authorList>
            <person name="King R."/>
        </authorList>
    </citation>
    <scope>NUCLEOTIDE SEQUENCE</scope>
</reference>
<dbReference type="EMBL" id="OU893332">
    <property type="protein sequence ID" value="CAG9782261.1"/>
    <property type="molecule type" value="Genomic_DNA"/>
</dbReference>
<keyword evidence="2" id="KW-1185">Reference proteome</keyword>
<reference evidence="1" key="2">
    <citation type="submission" date="2022-10" db="EMBL/GenBank/DDBJ databases">
        <authorList>
            <consortium name="ENA_rothamsted_submissions"/>
            <consortium name="culmorum"/>
            <person name="King R."/>
        </authorList>
    </citation>
    <scope>NUCLEOTIDE SEQUENCE</scope>
</reference>
<dbReference type="Gene3D" id="6.10.140.1450">
    <property type="match status" value="1"/>
</dbReference>